<gene>
    <name evidence="1" type="ORF">CLUMA_CG016061</name>
</gene>
<proteinExistence type="predicted"/>
<protein>
    <submittedName>
        <fullName evidence="1">CLUMA_CG016061, isoform A</fullName>
    </submittedName>
</protein>
<dbReference type="Proteomes" id="UP000183832">
    <property type="component" value="Unassembled WGS sequence"/>
</dbReference>
<evidence type="ECO:0000313" key="2">
    <source>
        <dbReference type="Proteomes" id="UP000183832"/>
    </source>
</evidence>
<dbReference type="AlphaFoldDB" id="A0A1J1ITZ9"/>
<sequence length="93" mass="11058">MERNIFWRSPNDSTAAIYLSDHSDQSLKLHNFYTSQKRENKLMKVMMFEQCDETEKEAEEPFACNNNELCIIILLTFNILKAHRNLFNPKVQM</sequence>
<name>A0A1J1ITZ9_9DIPT</name>
<organism evidence="1 2">
    <name type="scientific">Clunio marinus</name>
    <dbReference type="NCBI Taxonomy" id="568069"/>
    <lineage>
        <taxon>Eukaryota</taxon>
        <taxon>Metazoa</taxon>
        <taxon>Ecdysozoa</taxon>
        <taxon>Arthropoda</taxon>
        <taxon>Hexapoda</taxon>
        <taxon>Insecta</taxon>
        <taxon>Pterygota</taxon>
        <taxon>Neoptera</taxon>
        <taxon>Endopterygota</taxon>
        <taxon>Diptera</taxon>
        <taxon>Nematocera</taxon>
        <taxon>Chironomoidea</taxon>
        <taxon>Chironomidae</taxon>
        <taxon>Clunio</taxon>
    </lineage>
</organism>
<keyword evidence="2" id="KW-1185">Reference proteome</keyword>
<reference evidence="1 2" key="1">
    <citation type="submission" date="2015-04" db="EMBL/GenBank/DDBJ databases">
        <authorList>
            <person name="Syromyatnikov M.Y."/>
            <person name="Popov V.N."/>
        </authorList>
    </citation>
    <scope>NUCLEOTIDE SEQUENCE [LARGE SCALE GENOMIC DNA]</scope>
</reference>
<evidence type="ECO:0000313" key="1">
    <source>
        <dbReference type="EMBL" id="CRL02590.1"/>
    </source>
</evidence>
<accession>A0A1J1ITZ9</accession>
<dbReference type="EMBL" id="CVRI01000058">
    <property type="protein sequence ID" value="CRL02590.1"/>
    <property type="molecule type" value="Genomic_DNA"/>
</dbReference>